<dbReference type="SUPFAM" id="SSF110857">
    <property type="entry name" value="Gamma-glutamyl cyclotransferase-like"/>
    <property type="match status" value="1"/>
</dbReference>
<accession>A0A1M6GVM6</accession>
<dbReference type="InterPro" id="IPR006840">
    <property type="entry name" value="ChaC"/>
</dbReference>
<dbReference type="AlphaFoldDB" id="A0A1M6GVM6"/>
<keyword evidence="5" id="KW-1185">Reference proteome</keyword>
<evidence type="ECO:0000256" key="1">
    <source>
        <dbReference type="ARBA" id="ARBA00012344"/>
    </source>
</evidence>
<evidence type="ECO:0000256" key="3">
    <source>
        <dbReference type="SAM" id="MobiDB-lite"/>
    </source>
</evidence>
<dbReference type="OrthoDB" id="9795692at2"/>
<protein>
    <recommendedName>
        <fullName evidence="1">glutathione-specific gamma-glutamylcyclotransferase</fullName>
        <ecNumber evidence="1">4.3.2.7</ecNumber>
    </recommendedName>
</protein>
<dbReference type="GO" id="GO:0006751">
    <property type="term" value="P:glutathione catabolic process"/>
    <property type="evidence" value="ECO:0007669"/>
    <property type="project" value="InterPro"/>
</dbReference>
<dbReference type="PANTHER" id="PTHR12192">
    <property type="entry name" value="CATION TRANSPORT PROTEIN CHAC-RELATED"/>
    <property type="match status" value="1"/>
</dbReference>
<dbReference type="CDD" id="cd06661">
    <property type="entry name" value="GGCT_like"/>
    <property type="match status" value="1"/>
</dbReference>
<evidence type="ECO:0000313" key="4">
    <source>
        <dbReference type="EMBL" id="SHJ14002.1"/>
    </source>
</evidence>
<reference evidence="4 5" key="1">
    <citation type="submission" date="2016-11" db="EMBL/GenBank/DDBJ databases">
        <authorList>
            <person name="Jaros S."/>
            <person name="Januszkiewicz K."/>
            <person name="Wedrychowicz H."/>
        </authorList>
    </citation>
    <scope>NUCLEOTIDE SEQUENCE [LARGE SCALE GENOMIC DNA]</scope>
    <source>
        <strain evidence="4 5">DSM 14916</strain>
    </source>
</reference>
<name>A0A1M6GVM6_9PROT</name>
<sequence length="254" mass="27541">MQDKDPAPPAGTGRGPAGPEESLAGTAPAPPNLMTREHLLSGAVERMVRETGVRTLLTDAQREQSLADTLAARPADAEAVWLFGYGSLIWNPTIHYAESRVALVEGWKRAFCLSTPAGRGTPDNPGLVLALDKGGRCTGVAFRIAEEVLEEELAIVWRREMLTGAYIPHWTPLRDEAGAVFGHGIAFTINPHGPQYADLPEEEIVRRLATARGQLGSSSEYLFQTRDGLRSLGIQDPLVDHLSQAVLRVQETMS</sequence>
<organism evidence="4 5">
    <name type="scientific">Muricoccus roseus</name>
    <dbReference type="NCBI Taxonomy" id="198092"/>
    <lineage>
        <taxon>Bacteria</taxon>
        <taxon>Pseudomonadati</taxon>
        <taxon>Pseudomonadota</taxon>
        <taxon>Alphaproteobacteria</taxon>
        <taxon>Acetobacterales</taxon>
        <taxon>Roseomonadaceae</taxon>
        <taxon>Muricoccus</taxon>
    </lineage>
</organism>
<dbReference type="EC" id="4.3.2.7" evidence="1"/>
<dbReference type="STRING" id="198092.SAMN02745194_01824"/>
<evidence type="ECO:0000313" key="5">
    <source>
        <dbReference type="Proteomes" id="UP000184387"/>
    </source>
</evidence>
<dbReference type="EMBL" id="FQZF01000009">
    <property type="protein sequence ID" value="SHJ14002.1"/>
    <property type="molecule type" value="Genomic_DNA"/>
</dbReference>
<proteinExistence type="predicted"/>
<dbReference type="InterPro" id="IPR036568">
    <property type="entry name" value="GGCT-like_sf"/>
</dbReference>
<evidence type="ECO:0000256" key="2">
    <source>
        <dbReference type="ARBA" id="ARBA00023239"/>
    </source>
</evidence>
<dbReference type="Pfam" id="PF04752">
    <property type="entry name" value="ChaC"/>
    <property type="match status" value="1"/>
</dbReference>
<dbReference type="RefSeq" id="WP_086062041.1">
    <property type="nucleotide sequence ID" value="NZ_FQZF01000009.1"/>
</dbReference>
<dbReference type="Gene3D" id="3.10.490.10">
    <property type="entry name" value="Gamma-glutamyl cyclotransferase-like"/>
    <property type="match status" value="1"/>
</dbReference>
<dbReference type="PANTHER" id="PTHR12192:SF2">
    <property type="entry name" value="GLUTATHIONE-SPECIFIC GAMMA-GLUTAMYLCYCLOTRANSFERASE 2"/>
    <property type="match status" value="1"/>
</dbReference>
<keyword evidence="2" id="KW-0456">Lyase</keyword>
<dbReference type="Proteomes" id="UP000184387">
    <property type="component" value="Unassembled WGS sequence"/>
</dbReference>
<feature type="region of interest" description="Disordered" evidence="3">
    <location>
        <begin position="1"/>
        <end position="33"/>
    </location>
</feature>
<dbReference type="InterPro" id="IPR013024">
    <property type="entry name" value="GGCT-like"/>
</dbReference>
<gene>
    <name evidence="4" type="ORF">SAMN02745194_01824</name>
</gene>
<dbReference type="GO" id="GO:0005737">
    <property type="term" value="C:cytoplasm"/>
    <property type="evidence" value="ECO:0007669"/>
    <property type="project" value="TreeGrafter"/>
</dbReference>
<dbReference type="GO" id="GO:0061928">
    <property type="term" value="F:glutathione specific gamma-glutamylcyclotransferase activity"/>
    <property type="evidence" value="ECO:0007669"/>
    <property type="project" value="UniProtKB-EC"/>
</dbReference>